<dbReference type="EMBL" id="JFHN01000018">
    <property type="protein sequence ID" value="EXU77018.1"/>
    <property type="molecule type" value="Genomic_DNA"/>
</dbReference>
<evidence type="ECO:0000313" key="3">
    <source>
        <dbReference type="Proteomes" id="UP000019918"/>
    </source>
</evidence>
<dbReference type="Gene3D" id="3.40.50.720">
    <property type="entry name" value="NAD(P)-binding Rossmann-like Domain"/>
    <property type="match status" value="1"/>
</dbReference>
<dbReference type="SUPFAM" id="SSF51735">
    <property type="entry name" value="NAD(P)-binding Rossmann-fold domains"/>
    <property type="match status" value="1"/>
</dbReference>
<dbReference type="STRING" id="69222.BG55_01455"/>
<protein>
    <recommendedName>
        <fullName evidence="1">NAD(P)-binding domain-containing protein</fullName>
    </recommendedName>
</protein>
<dbReference type="InterPro" id="IPR016040">
    <property type="entry name" value="NAD(P)-bd_dom"/>
</dbReference>
<dbReference type="RefSeq" id="WP_034933505.1">
    <property type="nucleotide sequence ID" value="NZ_JFHN01000018.1"/>
</dbReference>
<dbReference type="PANTHER" id="PTHR15020:SF50">
    <property type="entry name" value="UPF0659 PROTEIN YMR090W"/>
    <property type="match status" value="1"/>
</dbReference>
<dbReference type="Proteomes" id="UP000019918">
    <property type="component" value="Unassembled WGS sequence"/>
</dbReference>
<gene>
    <name evidence="2" type="ORF">BG55_01455</name>
</gene>
<reference evidence="2 3" key="1">
    <citation type="submission" date="2014-02" db="EMBL/GenBank/DDBJ databases">
        <title>Draft genome of Erwinia mallotivora strain BT-MARDI, a papaya dieback pathogen.</title>
        <authorList>
            <person name="Redzuan R."/>
            <person name="Abu Bakar N."/>
            <person name="Badrun R."/>
            <person name="Mohd Raih M.F."/>
            <person name="Rozano L."/>
            <person name="Mat Amin N."/>
        </authorList>
    </citation>
    <scope>NUCLEOTIDE SEQUENCE [LARGE SCALE GENOMIC DNA]</scope>
    <source>
        <strain evidence="2 3">BT-MARDI</strain>
    </source>
</reference>
<dbReference type="PANTHER" id="PTHR15020">
    <property type="entry name" value="FLAVIN REDUCTASE-RELATED"/>
    <property type="match status" value="1"/>
</dbReference>
<feature type="domain" description="NAD(P)-binding" evidence="1">
    <location>
        <begin position="8"/>
        <end position="190"/>
    </location>
</feature>
<dbReference type="AlphaFoldDB" id="A0A014NC78"/>
<organism evidence="2 3">
    <name type="scientific">Erwinia mallotivora</name>
    <dbReference type="NCBI Taxonomy" id="69222"/>
    <lineage>
        <taxon>Bacteria</taxon>
        <taxon>Pseudomonadati</taxon>
        <taxon>Pseudomonadota</taxon>
        <taxon>Gammaproteobacteria</taxon>
        <taxon>Enterobacterales</taxon>
        <taxon>Erwiniaceae</taxon>
        <taxon>Erwinia</taxon>
    </lineage>
</organism>
<dbReference type="Pfam" id="PF13460">
    <property type="entry name" value="NAD_binding_10"/>
    <property type="match status" value="1"/>
</dbReference>
<keyword evidence="3" id="KW-1185">Reference proteome</keyword>
<sequence>MAKWLIFGAARGTGAELLHFAVRHQQPVVIMVRKLEDAERLAAMNNVQVFVGDACDTRSVIQACQAAGPDAVIISTIGGHHDYLAHRNIIDCAELTGISQMLMVTSLGCGDSWPTLSERARQAFGQAVREKSLAESWLQTSRLAWCIIRPGGLLNGEATGKGQLLQNREVHGLIRRADVALAIISLLENPLDNQIYSLVEPGLTPENKPVSGETK</sequence>
<proteinExistence type="predicted"/>
<evidence type="ECO:0000259" key="1">
    <source>
        <dbReference type="Pfam" id="PF13460"/>
    </source>
</evidence>
<name>A0A014NC78_9GAMM</name>
<dbReference type="PATRIC" id="fig|69222.5.peg.312"/>
<dbReference type="InterPro" id="IPR036291">
    <property type="entry name" value="NAD(P)-bd_dom_sf"/>
</dbReference>
<evidence type="ECO:0000313" key="2">
    <source>
        <dbReference type="EMBL" id="EXU77018.1"/>
    </source>
</evidence>
<accession>A0A014NC78</accession>
<dbReference type="OrthoDB" id="9803892at2"/>
<comment type="caution">
    <text evidence="2">The sequence shown here is derived from an EMBL/GenBank/DDBJ whole genome shotgun (WGS) entry which is preliminary data.</text>
</comment>